<dbReference type="Pfam" id="PF02679">
    <property type="entry name" value="ComA"/>
    <property type="match status" value="1"/>
</dbReference>
<dbReference type="Gene3D" id="3.20.20.70">
    <property type="entry name" value="Aldolase class I"/>
    <property type="match status" value="1"/>
</dbReference>
<organism evidence="2 3">
    <name type="scientific">Halothermothrix orenii (strain H 168 / OCM 544 / DSM 9562)</name>
    <dbReference type="NCBI Taxonomy" id="373903"/>
    <lineage>
        <taxon>Bacteria</taxon>
        <taxon>Bacillati</taxon>
        <taxon>Bacillota</taxon>
        <taxon>Clostridia</taxon>
        <taxon>Halanaerobiales</taxon>
        <taxon>Halothermotrichaceae</taxon>
        <taxon>Halothermothrix</taxon>
    </lineage>
</organism>
<dbReference type="KEGG" id="hor:Hore_21790"/>
<dbReference type="SUPFAM" id="SSF102110">
    <property type="entry name" value="(2r)-phospho-3-sulfolactate synthase ComA"/>
    <property type="match status" value="1"/>
</dbReference>
<dbReference type="STRING" id="373903.Hore_21790"/>
<dbReference type="InterPro" id="IPR003830">
    <property type="entry name" value="ComA_synth"/>
</dbReference>
<dbReference type="HOGENOM" id="CLU_062679_2_0_9"/>
<dbReference type="EMBL" id="CP001098">
    <property type="protein sequence ID" value="ACL70925.1"/>
    <property type="molecule type" value="Genomic_DNA"/>
</dbReference>
<dbReference type="GO" id="GO:0043817">
    <property type="term" value="F:phosphosulfolactate synthase activity"/>
    <property type="evidence" value="ECO:0007669"/>
    <property type="project" value="UniProtKB-EC"/>
</dbReference>
<protein>
    <submittedName>
        <fullName evidence="2">Phosphosulfolactate synthase</fullName>
        <ecNumber evidence="2">4.4.1.19</ecNumber>
    </submittedName>
</protein>
<dbReference type="eggNOG" id="COG1809">
    <property type="taxonomic scope" value="Bacteria"/>
</dbReference>
<accession>B8D0I9</accession>
<keyword evidence="2" id="KW-0456">Lyase</keyword>
<comment type="similarity">
    <text evidence="1">Belongs to the phosphosulfolactate synthase family.</text>
</comment>
<dbReference type="InterPro" id="IPR036112">
    <property type="entry name" value="ComA_synth_sf"/>
</dbReference>
<dbReference type="EC" id="4.4.1.19" evidence="2"/>
<dbReference type="RefSeq" id="WP_015923894.1">
    <property type="nucleotide sequence ID" value="NC_011899.1"/>
</dbReference>
<dbReference type="InterPro" id="IPR013785">
    <property type="entry name" value="Aldolase_TIM"/>
</dbReference>
<sequence>MDDRRYNGWELEMDCPIEGRVLKPRHKGVTMVLDKGLGIRALKDLLEIAGDYIDFLKFSFGTSFVYPHDILIEKIKLARLYGIEVFPGGTLFEVAASQGKVNEFLFRAKQLGFTTVEISNGTFDIGEKLRQESIIKASSLGFKVLTEVGKKDRNNPLTLEEMKTQIKEDIENGATKVIIEGRESGKGISIYRDDGSIDMKMLEGIVSSVPHNLDVIIWEAPLKKQQAVLINQFGPNVNLGNIRVDEVIALEALRRGLRGDTFKSTLPDEGKEGEERMIGA</sequence>
<name>B8D0I9_HALOH</name>
<dbReference type="PANTHER" id="PTHR48413">
    <property type="match status" value="1"/>
</dbReference>
<dbReference type="OrthoDB" id="7809088at2"/>
<keyword evidence="3" id="KW-1185">Reference proteome</keyword>
<reference evidence="2 3" key="1">
    <citation type="journal article" date="2009" name="PLoS ONE">
        <title>Genome analysis of the anaerobic thermohalophilic bacterium Halothermothrix orenii.</title>
        <authorList>
            <person name="Mavromatis K."/>
            <person name="Ivanova N."/>
            <person name="Anderson I."/>
            <person name="Lykidis A."/>
            <person name="Hooper S.D."/>
            <person name="Sun H."/>
            <person name="Kunin V."/>
            <person name="Lapidus A."/>
            <person name="Hugenholtz P."/>
            <person name="Patel B."/>
            <person name="Kyrpides N.C."/>
        </authorList>
    </citation>
    <scope>NUCLEOTIDE SEQUENCE [LARGE SCALE GENOMIC DNA]</scope>
    <source>
        <strain evidence="3">H 168 / OCM 544 / DSM 9562</strain>
    </source>
</reference>
<evidence type="ECO:0000313" key="3">
    <source>
        <dbReference type="Proteomes" id="UP000000719"/>
    </source>
</evidence>
<evidence type="ECO:0000313" key="2">
    <source>
        <dbReference type="EMBL" id="ACL70925.1"/>
    </source>
</evidence>
<dbReference type="Proteomes" id="UP000000719">
    <property type="component" value="Chromosome"/>
</dbReference>
<gene>
    <name evidence="2" type="ordered locus">Hore_21790</name>
</gene>
<evidence type="ECO:0000256" key="1">
    <source>
        <dbReference type="ARBA" id="ARBA00010424"/>
    </source>
</evidence>
<proteinExistence type="inferred from homology"/>
<dbReference type="AlphaFoldDB" id="B8D0I9"/>
<dbReference type="PANTHER" id="PTHR48413:SF1">
    <property type="entry name" value="PROTEIN HEAT-STRESS-ASSOCIATED 32"/>
    <property type="match status" value="1"/>
</dbReference>